<proteinExistence type="inferred from homology"/>
<dbReference type="Proteomes" id="UP000199437">
    <property type="component" value="Unassembled WGS sequence"/>
</dbReference>
<evidence type="ECO:0000256" key="8">
    <source>
        <dbReference type="ARBA" id="ARBA00034708"/>
    </source>
</evidence>
<dbReference type="OrthoDB" id="445589at2"/>
<keyword evidence="5 9" id="KW-1133">Transmembrane helix</keyword>
<reference evidence="11" key="1">
    <citation type="submission" date="2016-10" db="EMBL/GenBank/DDBJ databases">
        <authorList>
            <person name="Varghese N."/>
            <person name="Submissions S."/>
        </authorList>
    </citation>
    <scope>NUCLEOTIDE SEQUENCE [LARGE SCALE GENOMIC DNA]</scope>
    <source>
        <strain evidence="11">CGMCC 1.12402</strain>
    </source>
</reference>
<evidence type="ECO:0000256" key="9">
    <source>
        <dbReference type="SAM" id="Phobius"/>
    </source>
</evidence>
<evidence type="ECO:0000256" key="6">
    <source>
        <dbReference type="ARBA" id="ARBA00023065"/>
    </source>
</evidence>
<evidence type="ECO:0000256" key="3">
    <source>
        <dbReference type="ARBA" id="ARBA00022475"/>
    </source>
</evidence>
<evidence type="ECO:0000256" key="2">
    <source>
        <dbReference type="ARBA" id="ARBA00022448"/>
    </source>
</evidence>
<dbReference type="PANTHER" id="PTHR33281:SF19">
    <property type="entry name" value="VOLTAGE-DEPENDENT ANION CHANNEL-FORMING PROTEIN YNEE"/>
    <property type="match status" value="1"/>
</dbReference>
<feature type="transmembrane region" description="Helical" evidence="9">
    <location>
        <begin position="44"/>
        <end position="64"/>
    </location>
</feature>
<dbReference type="AlphaFoldDB" id="A0A1I0Q315"/>
<dbReference type="GO" id="GO:0005254">
    <property type="term" value="F:chloride channel activity"/>
    <property type="evidence" value="ECO:0007669"/>
    <property type="project" value="InterPro"/>
</dbReference>
<evidence type="ECO:0000256" key="5">
    <source>
        <dbReference type="ARBA" id="ARBA00022989"/>
    </source>
</evidence>
<evidence type="ECO:0000313" key="10">
    <source>
        <dbReference type="EMBL" id="SEW21263.1"/>
    </source>
</evidence>
<feature type="transmembrane region" description="Helical" evidence="9">
    <location>
        <begin position="20"/>
        <end position="38"/>
    </location>
</feature>
<dbReference type="GeneID" id="99986679"/>
<feature type="transmembrane region" description="Helical" evidence="9">
    <location>
        <begin position="264"/>
        <end position="282"/>
    </location>
</feature>
<dbReference type="GO" id="GO:0005886">
    <property type="term" value="C:plasma membrane"/>
    <property type="evidence" value="ECO:0007669"/>
    <property type="project" value="UniProtKB-SubCell"/>
</dbReference>
<protein>
    <submittedName>
        <fullName evidence="10">Putative membrane protein</fullName>
    </submittedName>
</protein>
<keyword evidence="7 9" id="KW-0472">Membrane</keyword>
<evidence type="ECO:0000256" key="1">
    <source>
        <dbReference type="ARBA" id="ARBA00004651"/>
    </source>
</evidence>
<evidence type="ECO:0000313" key="11">
    <source>
        <dbReference type="Proteomes" id="UP000199437"/>
    </source>
</evidence>
<dbReference type="STRING" id="1267423.SAMN05216290_1962"/>
<dbReference type="EMBL" id="FOIR01000002">
    <property type="protein sequence ID" value="SEW21263.1"/>
    <property type="molecule type" value="Genomic_DNA"/>
</dbReference>
<sequence>MFVKRKLSPKVVFKFGWKNIIWATLWSALVVFVYQELLDKKYHIGIPYMPLSTIGIAVAFYVGFKNNQAYDRFWEGRKIWGGIVNYSRTWANQVLSYLDCSQSLSKEEIDRIERRLVHRHLAWINTLRIQLRYTTIFDRSNLSYVPSFRLENDRDNLTDISKHISDEEYEKVMSKVNPATHINRLQGADLSMLKKNGSITDFQYVNMMTTLEEFYNLQGMCERIKSTPFPRQFAYFGSLFVWIFIGLLPFGMVEEFYHIEDGNIVWLTVPFSALVSWIFYTMEIVGDVSEDPFENYINDVPMTAICRTIERDLLQLIDEEPIPEKAQPVDDILL</sequence>
<dbReference type="RefSeq" id="WP_090258406.1">
    <property type="nucleotide sequence ID" value="NZ_FOIR01000002.1"/>
</dbReference>
<organism evidence="10 11">
    <name type="scientific">Roseivirga pacifica</name>
    <dbReference type="NCBI Taxonomy" id="1267423"/>
    <lineage>
        <taxon>Bacteria</taxon>
        <taxon>Pseudomonadati</taxon>
        <taxon>Bacteroidota</taxon>
        <taxon>Cytophagia</taxon>
        <taxon>Cytophagales</taxon>
        <taxon>Roseivirgaceae</taxon>
        <taxon>Roseivirga</taxon>
    </lineage>
</organism>
<keyword evidence="2" id="KW-0813">Transport</keyword>
<name>A0A1I0Q315_9BACT</name>
<keyword evidence="3" id="KW-1003">Cell membrane</keyword>
<comment type="similarity">
    <text evidence="8">Belongs to the anion channel-forming bestrophin (TC 1.A.46) family.</text>
</comment>
<evidence type="ECO:0000256" key="7">
    <source>
        <dbReference type="ARBA" id="ARBA00023136"/>
    </source>
</evidence>
<feature type="transmembrane region" description="Helical" evidence="9">
    <location>
        <begin position="233"/>
        <end position="252"/>
    </location>
</feature>
<gene>
    <name evidence="10" type="ORF">SAMN05216290_1962</name>
</gene>
<dbReference type="InterPro" id="IPR044669">
    <property type="entry name" value="YneE/VCCN1/2-like"/>
</dbReference>
<keyword evidence="6" id="KW-0406">Ion transport</keyword>
<dbReference type="PANTHER" id="PTHR33281">
    <property type="entry name" value="UPF0187 PROTEIN YNEE"/>
    <property type="match status" value="1"/>
</dbReference>
<evidence type="ECO:0000256" key="4">
    <source>
        <dbReference type="ARBA" id="ARBA00022692"/>
    </source>
</evidence>
<keyword evidence="4 9" id="KW-0812">Transmembrane</keyword>
<dbReference type="Pfam" id="PF25539">
    <property type="entry name" value="Bestrophin_2"/>
    <property type="match status" value="1"/>
</dbReference>
<keyword evidence="11" id="KW-1185">Reference proteome</keyword>
<comment type="subcellular location">
    <subcellularLocation>
        <location evidence="1">Cell membrane</location>
        <topology evidence="1">Multi-pass membrane protein</topology>
    </subcellularLocation>
</comment>
<accession>A0A1I0Q315</accession>